<organism evidence="3 4">
    <name type="scientific">Pedobacter nyackensis</name>
    <dbReference type="NCBI Taxonomy" id="475255"/>
    <lineage>
        <taxon>Bacteria</taxon>
        <taxon>Pseudomonadati</taxon>
        <taxon>Bacteroidota</taxon>
        <taxon>Sphingobacteriia</taxon>
        <taxon>Sphingobacteriales</taxon>
        <taxon>Sphingobacteriaceae</taxon>
        <taxon>Pedobacter</taxon>
    </lineage>
</organism>
<evidence type="ECO:0000313" key="4">
    <source>
        <dbReference type="Proteomes" id="UP000192678"/>
    </source>
</evidence>
<evidence type="ECO:0000313" key="3">
    <source>
        <dbReference type="EMBL" id="SMC98728.1"/>
    </source>
</evidence>
<protein>
    <submittedName>
        <fullName evidence="3">YceI-like domain-containing protein</fullName>
    </submittedName>
</protein>
<evidence type="ECO:0000256" key="1">
    <source>
        <dbReference type="SAM" id="SignalP"/>
    </source>
</evidence>
<dbReference type="Proteomes" id="UP000192678">
    <property type="component" value="Unassembled WGS sequence"/>
</dbReference>
<dbReference type="Pfam" id="PF04264">
    <property type="entry name" value="YceI"/>
    <property type="match status" value="1"/>
</dbReference>
<dbReference type="SUPFAM" id="SSF101874">
    <property type="entry name" value="YceI-like"/>
    <property type="match status" value="1"/>
</dbReference>
<dbReference type="PANTHER" id="PTHR34406:SF1">
    <property type="entry name" value="PROTEIN YCEI"/>
    <property type="match status" value="1"/>
</dbReference>
<feature type="chain" id="PRO_5013026439" evidence="1">
    <location>
        <begin position="26"/>
        <end position="186"/>
    </location>
</feature>
<keyword evidence="1" id="KW-0732">Signal</keyword>
<gene>
    <name evidence="3" type="ORF">SAMN04488101_107216</name>
</gene>
<reference evidence="3 4" key="1">
    <citation type="submission" date="2017-04" db="EMBL/GenBank/DDBJ databases">
        <authorList>
            <person name="Afonso C.L."/>
            <person name="Miller P.J."/>
            <person name="Scott M.A."/>
            <person name="Spackman E."/>
            <person name="Goraichik I."/>
            <person name="Dimitrov K.M."/>
            <person name="Suarez D.L."/>
            <person name="Swayne D.E."/>
        </authorList>
    </citation>
    <scope>NUCLEOTIDE SEQUENCE [LARGE SCALE GENOMIC DNA]</scope>
    <source>
        <strain evidence="3 4">DSM 19625</strain>
    </source>
</reference>
<dbReference type="Gene3D" id="2.40.128.110">
    <property type="entry name" value="Lipid/polyisoprenoid-binding, YceI-like"/>
    <property type="match status" value="1"/>
</dbReference>
<dbReference type="OrthoDB" id="116832at2"/>
<feature type="domain" description="Lipid/polyisoprenoid-binding YceI-like" evidence="2">
    <location>
        <begin position="51"/>
        <end position="179"/>
    </location>
</feature>
<dbReference type="EMBL" id="FWYB01000007">
    <property type="protein sequence ID" value="SMC98728.1"/>
    <property type="molecule type" value="Genomic_DNA"/>
</dbReference>
<keyword evidence="4" id="KW-1185">Reference proteome</keyword>
<feature type="signal peptide" evidence="1">
    <location>
        <begin position="1"/>
        <end position="25"/>
    </location>
</feature>
<evidence type="ECO:0000259" key="2">
    <source>
        <dbReference type="Pfam" id="PF04264"/>
    </source>
</evidence>
<dbReference type="PANTHER" id="PTHR34406">
    <property type="entry name" value="PROTEIN YCEI"/>
    <property type="match status" value="1"/>
</dbReference>
<dbReference type="RefSeq" id="WP_084290066.1">
    <property type="nucleotide sequence ID" value="NZ_FWYB01000007.1"/>
</dbReference>
<sequence>MIWAKNSIKILFCTSFMLIQLSASAQSYVGRNVKAAIFSSTPIEDIRAVSVNGTAAIISKTKEVVVQIPIKSLTFDRKLMQEHFNENYMESDKYPQAKFKGTIDQDIDFSKAGEYNVTVTGTLSIHGVDKVRTIPGKLTIGDGVLQIFTEFKVACVDHKIKIPKLVITKIAEVISVKVDGKLNLLK</sequence>
<name>A0A1W2DNW1_9SPHI</name>
<accession>A0A1W2DNW1</accession>
<dbReference type="InterPro" id="IPR036761">
    <property type="entry name" value="TTHA0802/YceI-like_sf"/>
</dbReference>
<dbReference type="InterPro" id="IPR007372">
    <property type="entry name" value="Lipid/polyisoprenoid-bd_YceI"/>
</dbReference>
<dbReference type="AlphaFoldDB" id="A0A1W2DNW1"/>
<dbReference type="STRING" id="475255.SAMN04488101_107216"/>
<proteinExistence type="predicted"/>